<organism evidence="7 8">
    <name type="scientific">Streptomyces luteireticuli</name>
    <dbReference type="NCBI Taxonomy" id="173858"/>
    <lineage>
        <taxon>Bacteria</taxon>
        <taxon>Bacillati</taxon>
        <taxon>Actinomycetota</taxon>
        <taxon>Actinomycetes</taxon>
        <taxon>Kitasatosporales</taxon>
        <taxon>Streptomycetaceae</taxon>
        <taxon>Streptomyces</taxon>
    </lineage>
</organism>
<protein>
    <recommendedName>
        <fullName evidence="6">NlpC/P60 domain-containing protein</fullName>
    </recommendedName>
</protein>
<dbReference type="InterPro" id="IPR006311">
    <property type="entry name" value="TAT_signal"/>
</dbReference>
<dbReference type="PANTHER" id="PTHR47359:SF3">
    <property type="entry name" value="NLP_P60 DOMAIN-CONTAINING PROTEIN-RELATED"/>
    <property type="match status" value="1"/>
</dbReference>
<dbReference type="EMBL" id="BAAABX010000058">
    <property type="protein sequence ID" value="GAA0427400.1"/>
    <property type="molecule type" value="Genomic_DNA"/>
</dbReference>
<evidence type="ECO:0000256" key="2">
    <source>
        <dbReference type="ARBA" id="ARBA00022670"/>
    </source>
</evidence>
<gene>
    <name evidence="7" type="ORF">GCM10010357_56230</name>
</gene>
<evidence type="ECO:0000259" key="6">
    <source>
        <dbReference type="PROSITE" id="PS51935"/>
    </source>
</evidence>
<comment type="caution">
    <text evidence="7">The sequence shown here is derived from an EMBL/GenBank/DDBJ whole genome shotgun (WGS) entry which is preliminary data.</text>
</comment>
<proteinExistence type="inferred from homology"/>
<dbReference type="SUPFAM" id="SSF54001">
    <property type="entry name" value="Cysteine proteinases"/>
    <property type="match status" value="1"/>
</dbReference>
<dbReference type="Gene3D" id="3.90.1720.10">
    <property type="entry name" value="endopeptidase domain like (from Nostoc punctiforme)"/>
    <property type="match status" value="1"/>
</dbReference>
<keyword evidence="8" id="KW-1185">Reference proteome</keyword>
<evidence type="ECO:0000256" key="3">
    <source>
        <dbReference type="ARBA" id="ARBA00022801"/>
    </source>
</evidence>
<dbReference type="PROSITE" id="PS51318">
    <property type="entry name" value="TAT"/>
    <property type="match status" value="1"/>
</dbReference>
<sequence length="295" mass="29461">MSDAISGGRARPGGSAESDDKGDEGGARRGAVRGALVAAVGAAVIAGSGPAGAWAGDPQDPVVAVPAAQGSPDPSDPSDPSGLPGPSDPSPEGYPDPVAAPEEGAPAPAGETALPETDAEAEAASGPEEGLPEALGEGDAEGAGGRGGLEAAVAYAVAHIGDPYALGGHGPHRWDCSGLVQEAYRRAGARLPRIAADQYRATARIPRSALRRGDLVFWSSDGRASGVHHVAIYLGGSRYLEAARPGTKVRISTFSRYSPNLYGRVRLPGGRAVRLAPDGGPEFGIVAGSDGAASR</sequence>
<dbReference type="RefSeq" id="WP_344030248.1">
    <property type="nucleotide sequence ID" value="NZ_BAAABX010000058.1"/>
</dbReference>
<name>A0ABP3IU89_9ACTN</name>
<feature type="region of interest" description="Disordered" evidence="5">
    <location>
        <begin position="48"/>
        <end position="145"/>
    </location>
</feature>
<keyword evidence="2" id="KW-0645">Protease</keyword>
<reference evidence="8" key="1">
    <citation type="journal article" date="2019" name="Int. J. Syst. Evol. Microbiol.">
        <title>The Global Catalogue of Microorganisms (GCM) 10K type strain sequencing project: providing services to taxonomists for standard genome sequencing and annotation.</title>
        <authorList>
            <consortium name="The Broad Institute Genomics Platform"/>
            <consortium name="The Broad Institute Genome Sequencing Center for Infectious Disease"/>
            <person name="Wu L."/>
            <person name="Ma J."/>
        </authorList>
    </citation>
    <scope>NUCLEOTIDE SEQUENCE [LARGE SCALE GENOMIC DNA]</scope>
    <source>
        <strain evidence="8">JCM 4788</strain>
    </source>
</reference>
<dbReference type="Pfam" id="PF00877">
    <property type="entry name" value="NLPC_P60"/>
    <property type="match status" value="1"/>
</dbReference>
<feature type="compositionally biased region" description="Low complexity" evidence="5">
    <location>
        <begin position="99"/>
        <end position="137"/>
    </location>
</feature>
<comment type="similarity">
    <text evidence="1">Belongs to the peptidase C40 family.</text>
</comment>
<dbReference type="PROSITE" id="PS51935">
    <property type="entry name" value="NLPC_P60"/>
    <property type="match status" value="1"/>
</dbReference>
<accession>A0ABP3IU89</accession>
<evidence type="ECO:0000313" key="7">
    <source>
        <dbReference type="EMBL" id="GAA0427400.1"/>
    </source>
</evidence>
<evidence type="ECO:0000256" key="1">
    <source>
        <dbReference type="ARBA" id="ARBA00007074"/>
    </source>
</evidence>
<feature type="region of interest" description="Disordered" evidence="5">
    <location>
        <begin position="1"/>
        <end position="29"/>
    </location>
</feature>
<keyword evidence="3" id="KW-0378">Hydrolase</keyword>
<evidence type="ECO:0000256" key="4">
    <source>
        <dbReference type="ARBA" id="ARBA00022807"/>
    </source>
</evidence>
<dbReference type="InterPro" id="IPR051794">
    <property type="entry name" value="PG_Endopeptidase_C40"/>
</dbReference>
<dbReference type="PANTHER" id="PTHR47359">
    <property type="entry name" value="PEPTIDOGLYCAN DL-ENDOPEPTIDASE CWLO"/>
    <property type="match status" value="1"/>
</dbReference>
<feature type="domain" description="NlpC/P60" evidence="6">
    <location>
        <begin position="146"/>
        <end position="274"/>
    </location>
</feature>
<evidence type="ECO:0000256" key="5">
    <source>
        <dbReference type="SAM" id="MobiDB-lite"/>
    </source>
</evidence>
<feature type="compositionally biased region" description="Low complexity" evidence="5">
    <location>
        <begin position="70"/>
        <end position="85"/>
    </location>
</feature>
<evidence type="ECO:0000313" key="8">
    <source>
        <dbReference type="Proteomes" id="UP001500879"/>
    </source>
</evidence>
<dbReference type="InterPro" id="IPR038765">
    <property type="entry name" value="Papain-like_cys_pep_sf"/>
</dbReference>
<dbReference type="Proteomes" id="UP001500879">
    <property type="component" value="Unassembled WGS sequence"/>
</dbReference>
<dbReference type="InterPro" id="IPR000064">
    <property type="entry name" value="NLP_P60_dom"/>
</dbReference>
<keyword evidence="4" id="KW-0788">Thiol protease</keyword>